<dbReference type="GeneID" id="128198311"/>
<name>A0ABM3LII5_BICAN</name>
<dbReference type="InterPro" id="IPR003172">
    <property type="entry name" value="ML_dom"/>
</dbReference>
<organism evidence="3 4">
    <name type="scientific">Bicyclus anynana</name>
    <name type="common">Squinting bush brown butterfly</name>
    <dbReference type="NCBI Taxonomy" id="110368"/>
    <lineage>
        <taxon>Eukaryota</taxon>
        <taxon>Metazoa</taxon>
        <taxon>Ecdysozoa</taxon>
        <taxon>Arthropoda</taxon>
        <taxon>Hexapoda</taxon>
        <taxon>Insecta</taxon>
        <taxon>Pterygota</taxon>
        <taxon>Neoptera</taxon>
        <taxon>Endopterygota</taxon>
        <taxon>Lepidoptera</taxon>
        <taxon>Glossata</taxon>
        <taxon>Ditrysia</taxon>
        <taxon>Papilionoidea</taxon>
        <taxon>Nymphalidae</taxon>
        <taxon>Satyrinae</taxon>
        <taxon>Satyrini</taxon>
        <taxon>Mycalesina</taxon>
        <taxon>Bicyclus</taxon>
    </lineage>
</organism>
<evidence type="ECO:0000313" key="4">
    <source>
        <dbReference type="RefSeq" id="XP_052738872.1"/>
    </source>
</evidence>
<dbReference type="Proteomes" id="UP001652582">
    <property type="component" value="Chromosome 8"/>
</dbReference>
<dbReference type="Gene3D" id="2.60.40.770">
    <property type="match status" value="1"/>
</dbReference>
<reference evidence="4" key="1">
    <citation type="submission" date="2025-08" db="UniProtKB">
        <authorList>
            <consortium name="RefSeq"/>
        </authorList>
    </citation>
    <scope>IDENTIFICATION</scope>
</reference>
<evidence type="ECO:0000256" key="1">
    <source>
        <dbReference type="SAM" id="SignalP"/>
    </source>
</evidence>
<keyword evidence="1" id="KW-0732">Signal</keyword>
<dbReference type="Pfam" id="PF02221">
    <property type="entry name" value="E1_DerP2_DerF2"/>
    <property type="match status" value="1"/>
</dbReference>
<dbReference type="InterPro" id="IPR014756">
    <property type="entry name" value="Ig_E-set"/>
</dbReference>
<protein>
    <submittedName>
        <fullName evidence="4">Uncharacterized protein LOC128198311</fullName>
    </submittedName>
</protein>
<gene>
    <name evidence="4" type="primary">LOC128198311</name>
</gene>
<accession>A0ABM3LII5</accession>
<dbReference type="RefSeq" id="XP_052738872.1">
    <property type="nucleotide sequence ID" value="XM_052882912.1"/>
</dbReference>
<feature type="signal peptide" evidence="1">
    <location>
        <begin position="1"/>
        <end position="21"/>
    </location>
</feature>
<sequence length="177" mass="19454">MTFTVFKVVAVFCGLFALARGQSTNVQRCLISRGGLPLNTHVHGCTTPPCLLPQLQDAVIDVIFEAPRTINNMTTLATATLNFIVEVTIPLDLQENSVTCNFLTNAACPIQQGENIRYRLNMFIESFFPVNTVATVEFRVRDNEVGDDIWCTRVPIRIQPPQSAAASDSIPALLTAE</sequence>
<feature type="domain" description="MD-2-related lipid-recognition" evidence="2">
    <location>
        <begin position="43"/>
        <end position="158"/>
    </location>
</feature>
<proteinExistence type="predicted"/>
<keyword evidence="3" id="KW-1185">Reference proteome</keyword>
<feature type="chain" id="PRO_5047275988" evidence="1">
    <location>
        <begin position="22"/>
        <end position="177"/>
    </location>
</feature>
<evidence type="ECO:0000259" key="2">
    <source>
        <dbReference type="Pfam" id="PF02221"/>
    </source>
</evidence>
<evidence type="ECO:0000313" key="3">
    <source>
        <dbReference type="Proteomes" id="UP001652582"/>
    </source>
</evidence>
<dbReference type="SUPFAM" id="SSF81296">
    <property type="entry name" value="E set domains"/>
    <property type="match status" value="1"/>
</dbReference>